<sequence length="406" mass="44650">MIMLRNSMGSGAMLTEFLNAHTDDASFFFSSPTVTLLTQGIAAEFTQQVRFSELDTHISQLLESAKEEGNENPIAVGVIPFSEHNPVHFIVPERLITTSPIRPDKISDVDGFADCPPSSIQPIPDPSEYKRSVELAAKQCQREDVELDKVVLSRTMQVDTEEEIDRARFLKTLLKQNPGGYTFSTRVGGSQSDAYLMGSSPELLVSRKGPHVCSNPLAGSRRRSENASMNQQQGELMMESAKDLHEHAVVVDAVEKALQPWCHNLYVPMVPSVIETKAMLHLSTRIEGTVSDANTSVLKLASALHPTPAVCGYPTAQAYDFISNVEPFDRGYFTGLVGWVDARGNGEWVVVIRCAEVEKKRLRVYAGAGIVAGSEPQSELEETGNKMRTVLNALGIEIRENMEVVQ</sequence>
<dbReference type="GO" id="GO:0008909">
    <property type="term" value="F:isochorismate synthase activity"/>
    <property type="evidence" value="ECO:0007669"/>
    <property type="project" value="UniProtKB-EC"/>
</dbReference>
<evidence type="ECO:0000256" key="1">
    <source>
        <dbReference type="ARBA" id="ARBA00000799"/>
    </source>
</evidence>
<dbReference type="PANTHER" id="PTHR42839">
    <property type="entry name" value="ISOCHORISMATE SYNTHASE ENTC"/>
    <property type="match status" value="1"/>
</dbReference>
<evidence type="ECO:0000256" key="3">
    <source>
        <dbReference type="ARBA" id="ARBA00012824"/>
    </source>
</evidence>
<comment type="similarity">
    <text evidence="2">Belongs to the isochorismate synthase family.</text>
</comment>
<dbReference type="InterPro" id="IPR004561">
    <property type="entry name" value="IsoChor_synthase"/>
</dbReference>
<reference evidence="7 8" key="1">
    <citation type="submission" date="2014-07" db="EMBL/GenBank/DDBJ databases">
        <title>Unique and conserved regions in Vibrio harveyi and related species in comparison with the shrimp pathogen Vibrio harveyi CAIM 1792.</title>
        <authorList>
            <person name="Espinoza-Valles I."/>
            <person name="Vora G."/>
            <person name="Leekitcharoenphon P."/>
            <person name="Ussery D."/>
            <person name="Hoj L."/>
            <person name="Gomez-Gil B."/>
        </authorList>
    </citation>
    <scope>NUCLEOTIDE SEQUENCE [LARGE SCALE GENOMIC DNA]</scope>
    <source>
        <strain evidence="8">CAIM 1854 / LMG 25443</strain>
    </source>
</reference>
<proteinExistence type="inferred from homology"/>
<protein>
    <recommendedName>
        <fullName evidence="3">isochorismate synthase</fullName>
        <ecNumber evidence="3">5.4.4.2</ecNumber>
    </recommendedName>
    <alternativeName>
        <fullName evidence="5">Isochorismate mutase</fullName>
    </alternativeName>
</protein>
<dbReference type="PANTHER" id="PTHR42839:SF2">
    <property type="entry name" value="ISOCHORISMATE SYNTHASE ENTC"/>
    <property type="match status" value="1"/>
</dbReference>
<dbReference type="SUPFAM" id="SSF56322">
    <property type="entry name" value="ADC synthase"/>
    <property type="match status" value="1"/>
</dbReference>
<dbReference type="Proteomes" id="UP000031586">
    <property type="component" value="Unassembled WGS sequence"/>
</dbReference>
<evidence type="ECO:0000313" key="7">
    <source>
        <dbReference type="EMBL" id="KIF53510.1"/>
    </source>
</evidence>
<evidence type="ECO:0000259" key="6">
    <source>
        <dbReference type="Pfam" id="PF00425"/>
    </source>
</evidence>
<dbReference type="PATRIC" id="fig|1229493.5.peg.736"/>
<evidence type="ECO:0000256" key="4">
    <source>
        <dbReference type="ARBA" id="ARBA00023235"/>
    </source>
</evidence>
<feature type="domain" description="Chorismate-utilising enzyme C-terminal" evidence="6">
    <location>
        <begin position="127"/>
        <end position="386"/>
    </location>
</feature>
<dbReference type="InterPro" id="IPR015890">
    <property type="entry name" value="Chorismate_C"/>
</dbReference>
<accession>A0A0C1Z907</accession>
<name>A0A0C1Z907_9VIBR</name>
<dbReference type="GO" id="GO:0009697">
    <property type="term" value="P:salicylic acid biosynthetic process"/>
    <property type="evidence" value="ECO:0007669"/>
    <property type="project" value="TreeGrafter"/>
</dbReference>
<keyword evidence="4" id="KW-0413">Isomerase</keyword>
<dbReference type="Pfam" id="PF00425">
    <property type="entry name" value="Chorismate_bind"/>
    <property type="match status" value="1"/>
</dbReference>
<evidence type="ECO:0000256" key="5">
    <source>
        <dbReference type="ARBA" id="ARBA00041564"/>
    </source>
</evidence>
<gene>
    <name evidence="7" type="ORF">H735_08240</name>
</gene>
<comment type="caution">
    <text evidence="7">The sequence shown here is derived from an EMBL/GenBank/DDBJ whole genome shotgun (WGS) entry which is preliminary data.</text>
</comment>
<dbReference type="AlphaFoldDB" id="A0A0C1Z907"/>
<dbReference type="Gene3D" id="3.60.120.10">
    <property type="entry name" value="Anthranilate synthase"/>
    <property type="match status" value="1"/>
</dbReference>
<dbReference type="RefSeq" id="WP_020196024.1">
    <property type="nucleotide sequence ID" value="NZ_BAOH01000037.1"/>
</dbReference>
<evidence type="ECO:0000256" key="2">
    <source>
        <dbReference type="ARBA" id="ARBA00005297"/>
    </source>
</evidence>
<dbReference type="InterPro" id="IPR005801">
    <property type="entry name" value="ADC_synthase"/>
</dbReference>
<dbReference type="EMBL" id="JPRD01000014">
    <property type="protein sequence ID" value="KIF53510.1"/>
    <property type="molecule type" value="Genomic_DNA"/>
</dbReference>
<comment type="catalytic activity">
    <reaction evidence="1">
        <text>chorismate = isochorismate</text>
        <dbReference type="Rhea" id="RHEA:18985"/>
        <dbReference type="ChEBI" id="CHEBI:29748"/>
        <dbReference type="ChEBI" id="CHEBI:29780"/>
        <dbReference type="EC" id="5.4.4.2"/>
    </reaction>
</comment>
<organism evidence="7 8">
    <name type="scientific">Vibrio owensii CAIM 1854 = LMG 25443</name>
    <dbReference type="NCBI Taxonomy" id="1229493"/>
    <lineage>
        <taxon>Bacteria</taxon>
        <taxon>Pseudomonadati</taxon>
        <taxon>Pseudomonadota</taxon>
        <taxon>Gammaproteobacteria</taxon>
        <taxon>Vibrionales</taxon>
        <taxon>Vibrionaceae</taxon>
        <taxon>Vibrio</taxon>
    </lineage>
</organism>
<evidence type="ECO:0000313" key="8">
    <source>
        <dbReference type="Proteomes" id="UP000031586"/>
    </source>
</evidence>
<dbReference type="EC" id="5.4.4.2" evidence="3"/>
<dbReference type="NCBIfam" id="TIGR00543">
    <property type="entry name" value="isochor_syn"/>
    <property type="match status" value="1"/>
</dbReference>